<reference evidence="2 3" key="1">
    <citation type="submission" date="2005-09" db="EMBL/GenBank/DDBJ databases">
        <authorList>
            <person name="Mural R.J."/>
            <person name="Li P.W."/>
            <person name="Adams M.D."/>
            <person name="Amanatides P.G."/>
            <person name="Baden-Tillson H."/>
            <person name="Barnstead M."/>
            <person name="Chin S.H."/>
            <person name="Dew I."/>
            <person name="Evans C.A."/>
            <person name="Ferriera S."/>
            <person name="Flanigan M."/>
            <person name="Fosler C."/>
            <person name="Glodek A."/>
            <person name="Gu Z."/>
            <person name="Holt R.A."/>
            <person name="Jennings D."/>
            <person name="Kraft C.L."/>
            <person name="Lu F."/>
            <person name="Nguyen T."/>
            <person name="Nusskern D.R."/>
            <person name="Pfannkoch C.M."/>
            <person name="Sitter C."/>
            <person name="Sutton G.G."/>
            <person name="Venter J.C."/>
            <person name="Wang Z."/>
            <person name="Woodage T."/>
            <person name="Zheng X.H."/>
            <person name="Zhong F."/>
        </authorList>
    </citation>
    <scope>NUCLEOTIDE SEQUENCE [LARGE SCALE GENOMIC DNA]</scope>
    <source>
        <strain>BN</strain>
        <strain evidence="3">Sprague-Dawley</strain>
    </source>
</reference>
<protein>
    <submittedName>
        <fullName evidence="2">Antigen presenting cell lectin-like receptor A1, isoform CRA_a</fullName>
    </submittedName>
</protein>
<keyword evidence="2" id="KW-0675">Receptor</keyword>
<evidence type="ECO:0000313" key="3">
    <source>
        <dbReference type="Proteomes" id="UP000234681"/>
    </source>
</evidence>
<dbReference type="GO" id="GO:0030246">
    <property type="term" value="F:carbohydrate binding"/>
    <property type="evidence" value="ECO:0007669"/>
    <property type="project" value="UniProtKB-KW"/>
</dbReference>
<dbReference type="Proteomes" id="UP000234681">
    <property type="component" value="Chromosome 4"/>
</dbReference>
<name>A6ILG8_RAT</name>
<sequence length="39" mass="4759">MKTLAHIYTCIFIYFLIKSVCMRIFYFSETILIPIWAHM</sequence>
<organism evidence="2 3">
    <name type="scientific">Rattus norvegicus</name>
    <name type="common">Rat</name>
    <dbReference type="NCBI Taxonomy" id="10116"/>
    <lineage>
        <taxon>Eukaryota</taxon>
        <taxon>Metazoa</taxon>
        <taxon>Chordata</taxon>
        <taxon>Craniata</taxon>
        <taxon>Vertebrata</taxon>
        <taxon>Euteleostomi</taxon>
        <taxon>Mammalia</taxon>
        <taxon>Eutheria</taxon>
        <taxon>Euarchontoglires</taxon>
        <taxon>Glires</taxon>
        <taxon>Rodentia</taxon>
        <taxon>Myomorpha</taxon>
        <taxon>Muroidea</taxon>
        <taxon>Muridae</taxon>
        <taxon>Murinae</taxon>
        <taxon>Rattus</taxon>
    </lineage>
</organism>
<keyword evidence="1" id="KW-1133">Transmembrane helix</keyword>
<feature type="transmembrane region" description="Helical" evidence="1">
    <location>
        <begin position="6"/>
        <end position="26"/>
    </location>
</feature>
<keyword evidence="1" id="KW-0472">Membrane</keyword>
<proteinExistence type="predicted"/>
<keyword evidence="1" id="KW-0812">Transmembrane</keyword>
<accession>A6ILG8</accession>
<keyword evidence="2" id="KW-0430">Lectin</keyword>
<evidence type="ECO:0000256" key="1">
    <source>
        <dbReference type="SAM" id="Phobius"/>
    </source>
</evidence>
<gene>
    <name evidence="2" type="primary">Aplra1</name>
    <name evidence="2" type="ORF">rCG_29622</name>
</gene>
<dbReference type="AlphaFoldDB" id="A6ILG8"/>
<evidence type="ECO:0000313" key="2">
    <source>
        <dbReference type="EMBL" id="EDM01971.1"/>
    </source>
</evidence>
<dbReference type="EMBL" id="CH473964">
    <property type="protein sequence ID" value="EDM01971.1"/>
    <property type="molecule type" value="Genomic_DNA"/>
</dbReference>